<reference evidence="3" key="1">
    <citation type="submission" date="2023-07" db="EMBL/GenBank/DDBJ databases">
        <title>30 novel species of actinomycetes from the DSMZ collection.</title>
        <authorList>
            <person name="Nouioui I."/>
        </authorList>
    </citation>
    <scope>NUCLEOTIDE SEQUENCE [LARGE SCALE GENOMIC DNA]</scope>
    <source>
        <strain evidence="3">DSM 44938</strain>
    </source>
</reference>
<accession>A0ABU2MX44</accession>
<organism evidence="2 3">
    <name type="scientific">Streptomyces litchfieldiae</name>
    <dbReference type="NCBI Taxonomy" id="3075543"/>
    <lineage>
        <taxon>Bacteria</taxon>
        <taxon>Bacillati</taxon>
        <taxon>Actinomycetota</taxon>
        <taxon>Actinomycetes</taxon>
        <taxon>Kitasatosporales</taxon>
        <taxon>Streptomycetaceae</taxon>
        <taxon>Streptomyces</taxon>
    </lineage>
</organism>
<comment type="caution">
    <text evidence="2">The sequence shown here is derived from an EMBL/GenBank/DDBJ whole genome shotgun (WGS) entry which is preliminary data.</text>
</comment>
<evidence type="ECO:0000313" key="2">
    <source>
        <dbReference type="EMBL" id="MDT0346221.1"/>
    </source>
</evidence>
<dbReference type="Pfam" id="PF21983">
    <property type="entry name" value="NikA-like"/>
    <property type="match status" value="1"/>
</dbReference>
<feature type="region of interest" description="Disordered" evidence="1">
    <location>
        <begin position="58"/>
        <end position="80"/>
    </location>
</feature>
<dbReference type="RefSeq" id="WP_311707345.1">
    <property type="nucleotide sequence ID" value="NZ_JAVREL010000019.1"/>
</dbReference>
<dbReference type="Proteomes" id="UP001183246">
    <property type="component" value="Unassembled WGS sequence"/>
</dbReference>
<protein>
    <submittedName>
        <fullName evidence="2">Uncharacterized protein</fullName>
    </submittedName>
</protein>
<dbReference type="InterPro" id="IPR053842">
    <property type="entry name" value="NikA-like"/>
</dbReference>
<dbReference type="Gene3D" id="1.20.5.780">
    <property type="entry name" value="Single helix bin"/>
    <property type="match status" value="1"/>
</dbReference>
<proteinExistence type="predicted"/>
<dbReference type="EMBL" id="JAVREL010000019">
    <property type="protein sequence ID" value="MDT0346221.1"/>
    <property type="molecule type" value="Genomic_DNA"/>
</dbReference>
<gene>
    <name evidence="2" type="ORF">RM590_27070</name>
</gene>
<keyword evidence="3" id="KW-1185">Reference proteome</keyword>
<sequence length="109" mass="11592">MATKRFSISASPEIHTLIKNHADAAGLDVSAYVIAAALERIAEDERVRETFAEIDDEIAATEAAPDSPRSDTAASDVRLTSDEERELHVLRSLILDDGLRASSGDGAAA</sequence>
<evidence type="ECO:0000313" key="3">
    <source>
        <dbReference type="Proteomes" id="UP001183246"/>
    </source>
</evidence>
<name>A0ABU2MX44_9ACTN</name>
<evidence type="ECO:0000256" key="1">
    <source>
        <dbReference type="SAM" id="MobiDB-lite"/>
    </source>
</evidence>